<keyword evidence="1" id="KW-0732">Signal</keyword>
<proteinExistence type="predicted"/>
<protein>
    <recommendedName>
        <fullName evidence="4">Secreted protein</fullName>
    </recommendedName>
</protein>
<dbReference type="Proteomes" id="UP000824120">
    <property type="component" value="Chromosome 11"/>
</dbReference>
<dbReference type="AlphaFoldDB" id="A0A9J5WJZ2"/>
<evidence type="ECO:0000313" key="3">
    <source>
        <dbReference type="Proteomes" id="UP000824120"/>
    </source>
</evidence>
<evidence type="ECO:0000256" key="1">
    <source>
        <dbReference type="SAM" id="SignalP"/>
    </source>
</evidence>
<gene>
    <name evidence="2" type="ORF">H5410_056327</name>
</gene>
<sequence>MSSKSSCFMTASLWLSLVVLSLITELCKWAEVEVLLGDTWMEPKHQIFPIKMHGEGTIVKIKKRKVDSGSMCMWRRIHVYLRFWGHLNLWLVS</sequence>
<name>A0A9J5WJZ2_SOLCO</name>
<feature type="signal peptide" evidence="1">
    <location>
        <begin position="1"/>
        <end position="29"/>
    </location>
</feature>
<organism evidence="2 3">
    <name type="scientific">Solanum commersonii</name>
    <name type="common">Commerson's wild potato</name>
    <name type="synonym">Commerson's nightshade</name>
    <dbReference type="NCBI Taxonomy" id="4109"/>
    <lineage>
        <taxon>Eukaryota</taxon>
        <taxon>Viridiplantae</taxon>
        <taxon>Streptophyta</taxon>
        <taxon>Embryophyta</taxon>
        <taxon>Tracheophyta</taxon>
        <taxon>Spermatophyta</taxon>
        <taxon>Magnoliopsida</taxon>
        <taxon>eudicotyledons</taxon>
        <taxon>Gunneridae</taxon>
        <taxon>Pentapetalae</taxon>
        <taxon>asterids</taxon>
        <taxon>lamiids</taxon>
        <taxon>Solanales</taxon>
        <taxon>Solanaceae</taxon>
        <taxon>Solanoideae</taxon>
        <taxon>Solaneae</taxon>
        <taxon>Solanum</taxon>
    </lineage>
</organism>
<evidence type="ECO:0008006" key="4">
    <source>
        <dbReference type="Google" id="ProtNLM"/>
    </source>
</evidence>
<reference evidence="2 3" key="1">
    <citation type="submission" date="2020-09" db="EMBL/GenBank/DDBJ databases">
        <title>De no assembly of potato wild relative species, Solanum commersonii.</title>
        <authorList>
            <person name="Cho K."/>
        </authorList>
    </citation>
    <scope>NUCLEOTIDE SEQUENCE [LARGE SCALE GENOMIC DNA]</scope>
    <source>
        <strain evidence="2">LZ3.2</strain>
        <tissue evidence="2">Leaf</tissue>
    </source>
</reference>
<comment type="caution">
    <text evidence="2">The sequence shown here is derived from an EMBL/GenBank/DDBJ whole genome shotgun (WGS) entry which is preliminary data.</text>
</comment>
<evidence type="ECO:0000313" key="2">
    <source>
        <dbReference type="EMBL" id="KAG5576193.1"/>
    </source>
</evidence>
<feature type="chain" id="PRO_5039954394" description="Secreted protein" evidence="1">
    <location>
        <begin position="30"/>
        <end position="93"/>
    </location>
</feature>
<accession>A0A9J5WJZ2</accession>
<dbReference type="EMBL" id="JACXVP010000011">
    <property type="protein sequence ID" value="KAG5576193.1"/>
    <property type="molecule type" value="Genomic_DNA"/>
</dbReference>
<keyword evidence="3" id="KW-1185">Reference proteome</keyword>